<dbReference type="CDD" id="cd08771">
    <property type="entry name" value="DLP_1"/>
    <property type="match status" value="1"/>
</dbReference>
<evidence type="ECO:0000256" key="3">
    <source>
        <dbReference type="ARBA" id="ARBA00011980"/>
    </source>
</evidence>
<feature type="compositionally biased region" description="Basic and acidic residues" evidence="24">
    <location>
        <begin position="455"/>
        <end position="464"/>
    </location>
</feature>
<keyword evidence="8" id="KW-0999">Mitochondrion inner membrane</keyword>
<evidence type="ECO:0000256" key="21">
    <source>
        <dbReference type="ARBA" id="ARBA00023593"/>
    </source>
</evidence>
<evidence type="ECO:0000256" key="8">
    <source>
        <dbReference type="ARBA" id="ARBA00022792"/>
    </source>
</evidence>
<evidence type="ECO:0000256" key="16">
    <source>
        <dbReference type="ARBA" id="ARBA00023098"/>
    </source>
</evidence>
<dbReference type="GO" id="GO:0061024">
    <property type="term" value="P:membrane organization"/>
    <property type="evidence" value="ECO:0007669"/>
    <property type="project" value="UniProtKB-ARBA"/>
</dbReference>
<evidence type="ECO:0000256" key="22">
    <source>
        <dbReference type="ARBA" id="ARBA00048040"/>
    </source>
</evidence>
<dbReference type="PROSITE" id="PS51718">
    <property type="entry name" value="G_DYNAMIN_2"/>
    <property type="match status" value="1"/>
</dbReference>
<evidence type="ECO:0000256" key="10">
    <source>
        <dbReference type="ARBA" id="ARBA00022842"/>
    </source>
</evidence>
<evidence type="ECO:0000256" key="15">
    <source>
        <dbReference type="ARBA" id="ARBA00023002"/>
    </source>
</evidence>
<accession>A0AAF0EHZ4</accession>
<keyword evidence="6" id="KW-0479">Metal-binding</keyword>
<dbReference type="SUPFAM" id="SSF51735">
    <property type="entry name" value="NAD(P)-binding Rossmann-fold domains"/>
    <property type="match status" value="1"/>
</dbReference>
<keyword evidence="17" id="KW-0496">Mitochondrion</keyword>
<organism evidence="27 28">
    <name type="scientific">Malassezia nana</name>
    <dbReference type="NCBI Taxonomy" id="180528"/>
    <lineage>
        <taxon>Eukaryota</taxon>
        <taxon>Fungi</taxon>
        <taxon>Dikarya</taxon>
        <taxon>Basidiomycota</taxon>
        <taxon>Ustilaginomycotina</taxon>
        <taxon>Malasseziomycetes</taxon>
        <taxon>Malasseziales</taxon>
        <taxon>Malasseziaceae</taxon>
        <taxon>Malassezia</taxon>
    </lineage>
</organism>
<reference evidence="27" key="1">
    <citation type="submission" date="2023-03" db="EMBL/GenBank/DDBJ databases">
        <title>Mating type loci evolution in Malassezia.</title>
        <authorList>
            <person name="Coelho M.A."/>
        </authorList>
    </citation>
    <scope>NUCLEOTIDE SEQUENCE</scope>
    <source>
        <strain evidence="27">CBS 9557</strain>
    </source>
</reference>
<comment type="subcellular location">
    <subcellularLocation>
        <location evidence="1">Mitochondrion inner membrane</location>
    </subcellularLocation>
    <subcellularLocation>
        <location evidence="2">Mitochondrion intermembrane space</location>
    </subcellularLocation>
</comment>
<dbReference type="PROSITE" id="PS00410">
    <property type="entry name" value="G_DYNAMIN_1"/>
    <property type="match status" value="1"/>
</dbReference>
<dbReference type="InterPro" id="IPR056495">
    <property type="entry name" value="LIS_MGM1"/>
</dbReference>
<keyword evidence="10" id="KW-0460">Magnesium</keyword>
<evidence type="ECO:0000256" key="20">
    <source>
        <dbReference type="ARBA" id="ARBA00023157"/>
    </source>
</evidence>
<dbReference type="InterPro" id="IPR001401">
    <property type="entry name" value="Dynamin_GTPase"/>
</dbReference>
<dbReference type="EC" id="3.6.5.5" evidence="3"/>
<keyword evidence="4" id="KW-0444">Lipid biosynthesis</keyword>
<dbReference type="InterPro" id="IPR020850">
    <property type="entry name" value="GED_dom"/>
</dbReference>
<dbReference type="InterPro" id="IPR036291">
    <property type="entry name" value="NAD(P)-bd_dom_sf"/>
</dbReference>
<evidence type="ECO:0000256" key="17">
    <source>
        <dbReference type="ARBA" id="ARBA00023128"/>
    </source>
</evidence>
<comment type="similarity">
    <text evidence="21">Belongs to the short-chain dehydrogenases/reductases (SDR) family. ERG27 subfamily.</text>
</comment>
<keyword evidence="28" id="KW-1185">Reference proteome</keyword>
<feature type="region of interest" description="Disordered" evidence="24">
    <location>
        <begin position="1072"/>
        <end position="1093"/>
    </location>
</feature>
<evidence type="ECO:0000256" key="4">
    <source>
        <dbReference type="ARBA" id="ARBA00022516"/>
    </source>
</evidence>
<evidence type="ECO:0000256" key="14">
    <source>
        <dbReference type="ARBA" id="ARBA00022989"/>
    </source>
</evidence>
<evidence type="ECO:0000313" key="27">
    <source>
        <dbReference type="EMBL" id="WFD26130.1"/>
    </source>
</evidence>
<dbReference type="Proteomes" id="UP001213623">
    <property type="component" value="Chromosome 2"/>
</dbReference>
<comment type="catalytic activity">
    <reaction evidence="22">
        <text>GTP + H2O = GDP + phosphate + H(+)</text>
        <dbReference type="Rhea" id="RHEA:19669"/>
        <dbReference type="ChEBI" id="CHEBI:15377"/>
        <dbReference type="ChEBI" id="CHEBI:15378"/>
        <dbReference type="ChEBI" id="CHEBI:37565"/>
        <dbReference type="ChEBI" id="CHEBI:43474"/>
        <dbReference type="ChEBI" id="CHEBI:58189"/>
        <dbReference type="EC" id="3.6.5.5"/>
    </reaction>
</comment>
<dbReference type="GO" id="GO:0005789">
    <property type="term" value="C:endoplasmic reticulum membrane"/>
    <property type="evidence" value="ECO:0007669"/>
    <property type="project" value="TreeGrafter"/>
</dbReference>
<feature type="compositionally biased region" description="Gly residues" evidence="24">
    <location>
        <begin position="474"/>
        <end position="484"/>
    </location>
</feature>
<dbReference type="PANTHER" id="PTHR43647:SF1">
    <property type="entry name" value="3-KETO-STEROID REDUCTASE ERG27"/>
    <property type="match status" value="1"/>
</dbReference>
<dbReference type="InterPro" id="IPR019762">
    <property type="entry name" value="Dynamin_GTPase_CS"/>
</dbReference>
<dbReference type="Pfam" id="PF00350">
    <property type="entry name" value="Dynamin_N"/>
    <property type="match status" value="1"/>
</dbReference>
<keyword evidence="5" id="KW-0812">Transmembrane</keyword>
<keyword evidence="19" id="KW-0472">Membrane</keyword>
<dbReference type="PROSITE" id="PS51388">
    <property type="entry name" value="GED"/>
    <property type="match status" value="1"/>
</dbReference>
<dbReference type="InterPro" id="IPR051593">
    <property type="entry name" value="Ergosterol_Biosynth_ERG27"/>
</dbReference>
<evidence type="ECO:0000256" key="9">
    <source>
        <dbReference type="ARBA" id="ARBA00022801"/>
    </source>
</evidence>
<proteinExistence type="inferred from homology"/>
<evidence type="ECO:0000256" key="19">
    <source>
        <dbReference type="ARBA" id="ARBA00023136"/>
    </source>
</evidence>
<evidence type="ECO:0000256" key="6">
    <source>
        <dbReference type="ARBA" id="ARBA00022723"/>
    </source>
</evidence>
<dbReference type="AlphaFoldDB" id="A0AAF0EHZ4"/>
<gene>
    <name evidence="27" type="primary">msp1</name>
    <name evidence="27" type="ORF">MNAN1_001105</name>
</gene>
<feature type="domain" description="Dynamin-type G" evidence="26">
    <location>
        <begin position="538"/>
        <end position="827"/>
    </location>
</feature>
<dbReference type="SMART" id="SM00053">
    <property type="entry name" value="DYNc"/>
    <property type="match status" value="1"/>
</dbReference>
<dbReference type="GO" id="GO:0005758">
    <property type="term" value="C:mitochondrial intermembrane space"/>
    <property type="evidence" value="ECO:0007669"/>
    <property type="project" value="UniProtKB-SubCell"/>
</dbReference>
<evidence type="ECO:0000256" key="12">
    <source>
        <dbReference type="ARBA" id="ARBA00022946"/>
    </source>
</evidence>
<keyword evidence="11" id="KW-0521">NADP</keyword>
<evidence type="ECO:0000256" key="24">
    <source>
        <dbReference type="SAM" id="MobiDB-lite"/>
    </source>
</evidence>
<dbReference type="FunFam" id="3.40.50.300:FF:000741">
    <property type="entry name" value="Putative mitochondrial dynamin GTPase"/>
    <property type="match status" value="1"/>
</dbReference>
<dbReference type="PANTHER" id="PTHR43647">
    <property type="entry name" value="DEHYDROGENASE"/>
    <property type="match status" value="1"/>
</dbReference>
<keyword evidence="13" id="KW-0752">Steroid biosynthesis</keyword>
<dbReference type="GO" id="GO:0000253">
    <property type="term" value="F:3-beta-hydroxysteroid 3-dehydrogenase (NADP+) activity"/>
    <property type="evidence" value="ECO:0007669"/>
    <property type="project" value="TreeGrafter"/>
</dbReference>
<keyword evidence="16" id="KW-0443">Lipid metabolism</keyword>
<evidence type="ECO:0000256" key="1">
    <source>
        <dbReference type="ARBA" id="ARBA00004273"/>
    </source>
</evidence>
<comment type="similarity">
    <text evidence="23">Belongs to the TRAFAC class dynamin-like GTPase superfamily. Dynamin/Fzo/YdjA family.</text>
</comment>
<evidence type="ECO:0000256" key="18">
    <source>
        <dbReference type="ARBA" id="ARBA00023134"/>
    </source>
</evidence>
<feature type="compositionally biased region" description="Acidic residues" evidence="24">
    <location>
        <begin position="1079"/>
        <end position="1089"/>
    </location>
</feature>
<dbReference type="Pfam" id="PF24550">
    <property type="entry name" value="LIS_MGM1"/>
    <property type="match status" value="1"/>
</dbReference>
<dbReference type="GO" id="GO:0005525">
    <property type="term" value="F:GTP binding"/>
    <property type="evidence" value="ECO:0007669"/>
    <property type="project" value="UniProtKB-KW"/>
</dbReference>
<name>A0AAF0EHZ4_9BASI</name>
<keyword evidence="7 23" id="KW-0547">Nucleotide-binding</keyword>
<dbReference type="GO" id="GO:0006694">
    <property type="term" value="P:steroid biosynthetic process"/>
    <property type="evidence" value="ECO:0007669"/>
    <property type="project" value="UniProtKB-KW"/>
</dbReference>
<dbReference type="GO" id="GO:0005741">
    <property type="term" value="C:mitochondrial outer membrane"/>
    <property type="evidence" value="ECO:0007669"/>
    <property type="project" value="TreeGrafter"/>
</dbReference>
<dbReference type="GO" id="GO:0005811">
    <property type="term" value="C:lipid droplet"/>
    <property type="evidence" value="ECO:0007669"/>
    <property type="project" value="TreeGrafter"/>
</dbReference>
<evidence type="ECO:0000256" key="7">
    <source>
        <dbReference type="ARBA" id="ARBA00022741"/>
    </source>
</evidence>
<keyword evidence="20" id="KW-1015">Disulfide bond</keyword>
<dbReference type="Gene3D" id="3.40.50.720">
    <property type="entry name" value="NAD(P)-binding Rossmann-like Domain"/>
    <property type="match status" value="1"/>
</dbReference>
<keyword evidence="14" id="KW-1133">Transmembrane helix</keyword>
<dbReference type="GO" id="GO:0046872">
    <property type="term" value="F:metal ion binding"/>
    <property type="evidence" value="ECO:0007669"/>
    <property type="project" value="UniProtKB-KW"/>
</dbReference>
<dbReference type="PRINTS" id="PR00195">
    <property type="entry name" value="DYNAMIN"/>
</dbReference>
<dbReference type="SUPFAM" id="SSF52540">
    <property type="entry name" value="P-loop containing nucleoside triphosphate hydrolases"/>
    <property type="match status" value="1"/>
</dbReference>
<keyword evidence="15" id="KW-0560">Oxidoreductase</keyword>
<dbReference type="GO" id="GO:0003924">
    <property type="term" value="F:GTPase activity"/>
    <property type="evidence" value="ECO:0007669"/>
    <property type="project" value="InterPro"/>
</dbReference>
<evidence type="ECO:0000256" key="23">
    <source>
        <dbReference type="RuleBase" id="RU003932"/>
    </source>
</evidence>
<dbReference type="EMBL" id="CP119893">
    <property type="protein sequence ID" value="WFD26130.1"/>
    <property type="molecule type" value="Genomic_DNA"/>
</dbReference>
<evidence type="ECO:0000313" key="28">
    <source>
        <dbReference type="Proteomes" id="UP001213623"/>
    </source>
</evidence>
<keyword evidence="12" id="KW-0809">Transit peptide</keyword>
<protein>
    <recommendedName>
        <fullName evidence="3">dynamin GTPase</fullName>
        <ecNumber evidence="3">3.6.5.5</ecNumber>
    </recommendedName>
</protein>
<feature type="region of interest" description="Disordered" evidence="24">
    <location>
        <begin position="86"/>
        <end position="112"/>
    </location>
</feature>
<evidence type="ECO:0000256" key="5">
    <source>
        <dbReference type="ARBA" id="ARBA00022692"/>
    </source>
</evidence>
<dbReference type="GO" id="GO:0005743">
    <property type="term" value="C:mitochondrial inner membrane"/>
    <property type="evidence" value="ECO:0007669"/>
    <property type="project" value="UniProtKB-SubCell"/>
</dbReference>
<evidence type="ECO:0000259" key="25">
    <source>
        <dbReference type="PROSITE" id="PS51388"/>
    </source>
</evidence>
<dbReference type="InterPro" id="IPR022812">
    <property type="entry name" value="Dynamin"/>
</dbReference>
<dbReference type="InterPro" id="IPR027417">
    <property type="entry name" value="P-loop_NTPase"/>
</dbReference>
<evidence type="ECO:0000256" key="11">
    <source>
        <dbReference type="ARBA" id="ARBA00022857"/>
    </source>
</evidence>
<feature type="domain" description="GED" evidence="25">
    <location>
        <begin position="1133"/>
        <end position="1226"/>
    </location>
</feature>
<dbReference type="InterPro" id="IPR045063">
    <property type="entry name" value="Dynamin_N"/>
</dbReference>
<feature type="region of interest" description="Disordered" evidence="24">
    <location>
        <begin position="453"/>
        <end position="484"/>
    </location>
</feature>
<keyword evidence="18 23" id="KW-0342">GTP-binding</keyword>
<dbReference type="InterPro" id="IPR030381">
    <property type="entry name" value="G_DYNAMIN_dom"/>
</dbReference>
<keyword evidence="9" id="KW-0378">Hydrolase</keyword>
<evidence type="ECO:0000256" key="13">
    <source>
        <dbReference type="ARBA" id="ARBA00022955"/>
    </source>
</evidence>
<evidence type="ECO:0000256" key="2">
    <source>
        <dbReference type="ARBA" id="ARBA00004569"/>
    </source>
</evidence>
<feature type="compositionally biased region" description="Low complexity" evidence="24">
    <location>
        <begin position="95"/>
        <end position="112"/>
    </location>
</feature>
<dbReference type="Gene3D" id="3.40.50.300">
    <property type="entry name" value="P-loop containing nucleotide triphosphate hydrolases"/>
    <property type="match status" value="1"/>
</dbReference>
<evidence type="ECO:0000259" key="26">
    <source>
        <dbReference type="PROSITE" id="PS51718"/>
    </source>
</evidence>
<sequence length="1241" mass="138819">MKRPIILVTGANAGLGLGLCKRLLVQLSTPTPPDSAALDNSDQRVAGTPFDARDGCTLVLACRNQAKAKEAQKQLQELLSQISRSDDDLIQSNRSPDSWPDGSSSSVDASTSLRKREYETKLDAPLDVRNRDARMEYRQSFCAGTKIELVPLDLSGIANTKECARIVATKFPYLTHVILNAGGASWIGVDWIRATWEILTNLHKAVTFPSYKLQRSGELSKDGLGWVWQINVGGHYLLAHELESLLIASPYATPSRIIWTGSLEANPDDFDTDDFQCLDPKRSPHPYESTKYQCELASLAMDERFSLRNQSTKLRSFTAHPGIVATSIFSGVIPVIMTIMMKIVFYLARWTFSPHHPIDAYKGAIAASFVAVAPTEYLDGNARYGAQCTWMGHEYVHAGRLGGWKEAPEGTPDPNVLGTARDLIVSYDHLYDSASSYFRSALQRMQDMKNANFWDKTEVNKTSEEPSEEENGGDDGGGGGGGLGAAAAALTAAISGSSEEEENQENQRHENQDELMLLTRKLIEVRNILKTIDHDTDELVLPSIVVIGSQSSGKSSVLEAIVGHEFLPKGNNMVTRRPIELTLVHVPKDREPADGIIEFGEFPGTGLGKITDFTRIQKILYDMNMSVPQHECVSETPIELHIHSPDVPDLSLIDLPGYVQLSSMDQPEELREKIAGLCNKYIKEPNVILAVCAADVDLANSPALRASRKVDPLGLRTIGVVTKMDLVSPEVGASILNSNKYPLSLGYIGVVCKPPPQVGQSMFALSRSNSIIQLTREYEKRYFDEHHDQFSAPTRGRNAGVAPLVGTDKLRQRLMVVLEEHMGSSLSGVSNLVRSELDDAAYQFKVQYNDRQITPETYVAEVMDVMKQRFKHFASSFGKPEVRLLLKSALDDKVMDILAQVYWQDSDLASLNELSQQRKVKPEDLDPSWANKLELCSSSLTKSGIGRMSTQLVATTIRNQLEQLATAEPFNHHVETAQRIIAFGSALLKDRFAITADQVENCVKPFKYEVEMDAREWEKGREQSVQLMKTELDMCNEAHDRLRKLIGSRRLRGAIEYITQLEERERKRVAEKLNQVEGDTTDLESEDQSDPTRPGFNAALLMKAREARFLQDRANILRLRLAALKSRRCKLGPESQAFCPETFLNVVADKLTYTAVMFINIELLAEFFYQFPREIDARLGYDMTHEDMVNFARENPAIRHHIDLQERKAKLEEVMLKLDELTRLYRDKLPSKPSSSKWLFF</sequence>